<gene>
    <name evidence="3 6" type="primary">purU</name>
    <name evidence="6" type="ORF">Q4610_11090</name>
</gene>
<dbReference type="NCBIfam" id="TIGR00655">
    <property type="entry name" value="PurU"/>
    <property type="match status" value="1"/>
</dbReference>
<comment type="similarity">
    <text evidence="3">Belongs to the PurU family.</text>
</comment>
<dbReference type="Gene3D" id="3.30.70.260">
    <property type="match status" value="1"/>
</dbReference>
<evidence type="ECO:0000256" key="1">
    <source>
        <dbReference type="ARBA" id="ARBA00022563"/>
    </source>
</evidence>
<dbReference type="Pfam" id="PF00551">
    <property type="entry name" value="Formyl_trans_N"/>
    <property type="match status" value="1"/>
</dbReference>
<comment type="catalytic activity">
    <reaction evidence="3">
        <text>(6R)-10-formyltetrahydrofolate + H2O = (6S)-5,6,7,8-tetrahydrofolate + formate + H(+)</text>
        <dbReference type="Rhea" id="RHEA:19833"/>
        <dbReference type="ChEBI" id="CHEBI:15377"/>
        <dbReference type="ChEBI" id="CHEBI:15378"/>
        <dbReference type="ChEBI" id="CHEBI:15740"/>
        <dbReference type="ChEBI" id="CHEBI:57453"/>
        <dbReference type="ChEBI" id="CHEBI:195366"/>
        <dbReference type="EC" id="3.5.1.10"/>
    </reaction>
</comment>
<dbReference type="CDD" id="cd04875">
    <property type="entry name" value="ACT_F4HF-DF"/>
    <property type="match status" value="1"/>
</dbReference>
<dbReference type="InterPro" id="IPR002376">
    <property type="entry name" value="Formyl_transf_N"/>
</dbReference>
<evidence type="ECO:0000313" key="6">
    <source>
        <dbReference type="EMBL" id="MDO7835588.1"/>
    </source>
</evidence>
<dbReference type="PIRSF" id="PIRSF036480">
    <property type="entry name" value="FormyFH4_hydr"/>
    <property type="match status" value="1"/>
</dbReference>
<dbReference type="Gene3D" id="3.40.50.170">
    <property type="entry name" value="Formyl transferase, N-terminal domain"/>
    <property type="match status" value="1"/>
</dbReference>
<dbReference type="InterPro" id="IPR004810">
    <property type="entry name" value="PurU"/>
</dbReference>
<dbReference type="HAMAP" id="MF_01927">
    <property type="entry name" value="PurU"/>
    <property type="match status" value="1"/>
</dbReference>
<dbReference type="PANTHER" id="PTHR42706">
    <property type="entry name" value="FORMYLTETRAHYDROFOLATE DEFORMYLASE"/>
    <property type="match status" value="1"/>
</dbReference>
<evidence type="ECO:0000313" key="7">
    <source>
        <dbReference type="Proteomes" id="UP001176471"/>
    </source>
</evidence>
<keyword evidence="2 3" id="KW-0378">Hydrolase</keyword>
<dbReference type="SUPFAM" id="SSF53328">
    <property type="entry name" value="Formyltransferase"/>
    <property type="match status" value="1"/>
</dbReference>
<dbReference type="InterPro" id="IPR045865">
    <property type="entry name" value="ACT-like_dom_sf"/>
</dbReference>
<accession>A0ABT8ZM29</accession>
<dbReference type="EMBL" id="JAUQOM010000004">
    <property type="protein sequence ID" value="MDO7835588.1"/>
    <property type="molecule type" value="Genomic_DNA"/>
</dbReference>
<evidence type="ECO:0000259" key="5">
    <source>
        <dbReference type="Pfam" id="PF00551"/>
    </source>
</evidence>
<organism evidence="6 7">
    <name type="scientific">Sphingobium cyanobacteriorum</name>
    <dbReference type="NCBI Taxonomy" id="3063954"/>
    <lineage>
        <taxon>Bacteria</taxon>
        <taxon>Pseudomonadati</taxon>
        <taxon>Pseudomonadota</taxon>
        <taxon>Alphaproteobacteria</taxon>
        <taxon>Sphingomonadales</taxon>
        <taxon>Sphingomonadaceae</taxon>
        <taxon>Sphingobium</taxon>
    </lineage>
</organism>
<keyword evidence="1 3" id="KW-0554">One-carbon metabolism</keyword>
<comment type="caution">
    <text evidence="6">The sequence shown here is derived from an EMBL/GenBank/DDBJ whole genome shotgun (WGS) entry which is preliminary data.</text>
</comment>
<dbReference type="EC" id="3.5.1.10" evidence="3 4"/>
<dbReference type="GO" id="GO:0008864">
    <property type="term" value="F:formyltetrahydrofolate deformylase activity"/>
    <property type="evidence" value="ECO:0007669"/>
    <property type="project" value="UniProtKB-EC"/>
</dbReference>
<dbReference type="InterPro" id="IPR036477">
    <property type="entry name" value="Formyl_transf_N_sf"/>
</dbReference>
<comment type="pathway">
    <text evidence="3">Purine metabolism; IMP biosynthesis via de novo pathway; formate from 10-formyl-5,6,7,8-tetrahydrofolate: step 1/1.</text>
</comment>
<feature type="domain" description="Formyl transferase N-terminal" evidence="5">
    <location>
        <begin position="93"/>
        <end position="269"/>
    </location>
</feature>
<dbReference type="Proteomes" id="UP001176471">
    <property type="component" value="Unassembled WGS sequence"/>
</dbReference>
<reference evidence="6" key="1">
    <citation type="submission" date="2023-07" db="EMBL/GenBank/DDBJ databases">
        <title>Bacterial whole genome sequence for Sphingobium sp. HBC34.</title>
        <authorList>
            <person name="Le V."/>
            <person name="Ko S.-R."/>
            <person name="Ahn C.-Y."/>
            <person name="Oh H.-M."/>
        </authorList>
    </citation>
    <scope>NUCLEOTIDE SEQUENCE</scope>
    <source>
        <strain evidence="6">HBC34</strain>
    </source>
</reference>
<proteinExistence type="inferred from homology"/>
<dbReference type="PANTHER" id="PTHR42706:SF1">
    <property type="entry name" value="FORMYLTETRAHYDROFOLATE DEFORMYLASE 2, MITOCHONDRIAL"/>
    <property type="match status" value="1"/>
</dbReference>
<keyword evidence="7" id="KW-1185">Reference proteome</keyword>
<evidence type="ECO:0000256" key="2">
    <source>
        <dbReference type="ARBA" id="ARBA00022801"/>
    </source>
</evidence>
<feature type="active site" evidence="3">
    <location>
        <position position="232"/>
    </location>
</feature>
<keyword evidence="3" id="KW-0658">Purine biosynthesis</keyword>
<evidence type="ECO:0000256" key="4">
    <source>
        <dbReference type="NCBIfam" id="TIGR00655"/>
    </source>
</evidence>
<dbReference type="InterPro" id="IPR041729">
    <property type="entry name" value="Formyl-FH4-Hydrolase_C"/>
</dbReference>
<evidence type="ECO:0000256" key="3">
    <source>
        <dbReference type="HAMAP-Rule" id="MF_01927"/>
    </source>
</evidence>
<comment type="function">
    <text evidence="3">Catalyzes the hydrolysis of 10-formyltetrahydrofolate (formyl-FH4) to formate and tetrahydrofolate (FH4).</text>
</comment>
<dbReference type="PRINTS" id="PR01575">
    <property type="entry name" value="FFH4HYDRLASE"/>
</dbReference>
<name>A0ABT8ZM29_9SPHN</name>
<dbReference type="InterPro" id="IPR044074">
    <property type="entry name" value="PurU_ACT"/>
</dbReference>
<sequence length="290" mass="33063">MNPEPKRYVHLARCKDRNGIVAKLSGYLYENGASIAESNHYKDNATNLFYMRTVFVDENAAARPIDVWKDGFDMIARHFDMDWEIHDDSVKPRLLIAVSKFGHCLHDLLHRWKAGLLPVEIAGVVSNHEDMRSFVEWNGLDYHHLPVTKDSRAEQEARIRALVDEHNVDLVVLARYMQILSEEMCRFLAGRCINIHHSFLPSFKGAKPYHQAHMRGVKMIGATAHYVTTDLDEGPIIEQDAMRVSHALTAEQLVNVGRDVECAVLARAVAWHAERRVIMNGQKTVVFATQ</sequence>
<dbReference type="CDD" id="cd08648">
    <property type="entry name" value="FMT_core_Formyl-FH4-Hydrolase_C"/>
    <property type="match status" value="1"/>
</dbReference>
<dbReference type="SUPFAM" id="SSF55021">
    <property type="entry name" value="ACT-like"/>
    <property type="match status" value="1"/>
</dbReference>
<dbReference type="NCBIfam" id="NF004684">
    <property type="entry name" value="PRK06027.1"/>
    <property type="match status" value="1"/>
</dbReference>
<protein>
    <recommendedName>
        <fullName evidence="3 4">Formyltetrahydrofolate deformylase</fullName>
        <ecNumber evidence="3 4">3.5.1.10</ecNumber>
    </recommendedName>
    <alternativeName>
        <fullName evidence="3">Formyl-FH(4) hydrolase</fullName>
    </alternativeName>
</protein>
<dbReference type="RefSeq" id="WP_304536012.1">
    <property type="nucleotide sequence ID" value="NZ_JAUQOM010000004.1"/>
</dbReference>